<evidence type="ECO:0000256" key="1">
    <source>
        <dbReference type="ARBA" id="ARBA00038288"/>
    </source>
</evidence>
<evidence type="ECO:0000256" key="2">
    <source>
        <dbReference type="SAM" id="MobiDB-lite"/>
    </source>
</evidence>
<sequence length="917" mass="102019">MGHRHRSALKQQNKAFKGSSSKSKSLKEKRRTAAANAASLAVNKPITKSERVQQSKQRRVQRARDLHQRQVPSADGPPPKVVVLLPFSDSVCIDKVFHKLSQDLVQDHGKVFCEGIAGMDMDGDDNTSKDVVSPQHNPHYCRYTFSLPAYARNPLIPKRYQQHVLLIPAPRISETAGKETMLEEGEPPERPSELLRYMDLCNCCDVLVCLFGGSCTYERSAFSRRGYKILQALKLQGLPPSVIGVGCVDPSVLEPADAPKGKSSASESLKFMRRFFESELGAERKFFSIGSDADWHNVLRAVGAAASLTQGDTNTKTVAKGAEAAASRRRGHLLALSWHIAWHHVSEDPAAQPEPCLEACGLVRGAGLTCNLPVHITGVGDFVLSRIETMEPAYEAKRREPLLVNGEAKAEVEAHVANLQEVVELLQPLQPLDTAAMEQTWPTGEEVTAEGGMTSANRRRVRVPKNVGDYERAWLESDTDGTNNDSVEEENENSDFEMQEEEAIAANTDPTTSVVDEVDDDWKTLNGAEQQQMEADNKAYAAQRREAAEMEREFPDQVDTPLDISAKERFQKYRGLKSFRSSPWAKNEDLPIGYGRIIDVSNLKGLAVFASRAHAELCGMTGGFSGRFCRLLMPLRHSYMLLQLVQQHPPLEGRSLYDALVDAMTGRIANRFSASNQTCTAGAVASADADLMVPDFLLVSQLLQHETQVAVVHSQLTFCDDQPIKSKDPMLMACGFRRFPASPIYSEEPRQGVRSAAKWKFKRWAEPGSTLTATVYSPLVLPPSPCIMLRSDSSEPDNLRITAWGSVLPVNGASSRLIIKRVLLSGHPFKVHRRKAIVRFMFFNPDDVRWFTPIELHTKRGLRGNIVEPLGTHGYMKCKFSDHLKQSDEVLLPLYRRVFPKWYPQSWGGLPTQQPLD</sequence>
<protein>
    <submittedName>
        <fullName evidence="5">Uncharacterized protein</fullName>
    </submittedName>
</protein>
<reference evidence="5" key="2">
    <citation type="submission" date="2013-10" db="EMBL/GenBank/DDBJ databases">
        <authorList>
            <person name="Aslett M."/>
        </authorList>
    </citation>
    <scope>NUCLEOTIDE SEQUENCE [LARGE SCALE GENOMIC DNA]</scope>
    <source>
        <strain evidence="5">Houghton</strain>
    </source>
</reference>
<dbReference type="GO" id="GO:0003924">
    <property type="term" value="F:GTPase activity"/>
    <property type="evidence" value="ECO:0007669"/>
    <property type="project" value="TreeGrafter"/>
</dbReference>
<dbReference type="VEuPathDB" id="ToxoDB:ETH_00028225"/>
<dbReference type="GO" id="GO:0000462">
    <property type="term" value="P:maturation of SSU-rRNA from tricistronic rRNA transcript (SSU-rRNA, 5.8S rRNA, LSU-rRNA)"/>
    <property type="evidence" value="ECO:0007669"/>
    <property type="project" value="TreeGrafter"/>
</dbReference>
<dbReference type="GO" id="GO:0000479">
    <property type="term" value="P:endonucleolytic cleavage of tricistronic rRNA transcript (SSU-rRNA, 5.8S rRNA, LSU-rRNA)"/>
    <property type="evidence" value="ECO:0007669"/>
    <property type="project" value="TreeGrafter"/>
</dbReference>
<evidence type="ECO:0000313" key="6">
    <source>
        <dbReference type="Proteomes" id="UP000030747"/>
    </source>
</evidence>
<dbReference type="Proteomes" id="UP000030747">
    <property type="component" value="Unassembled WGS sequence"/>
</dbReference>
<dbReference type="SMART" id="SM00785">
    <property type="entry name" value="AARP2CN"/>
    <property type="match status" value="1"/>
</dbReference>
<dbReference type="GO" id="GO:0030688">
    <property type="term" value="C:preribosome, small subunit precursor"/>
    <property type="evidence" value="ECO:0007669"/>
    <property type="project" value="TreeGrafter"/>
</dbReference>
<dbReference type="VEuPathDB" id="ToxoDB:ETH2_1061300"/>
<dbReference type="OMA" id="GYMKCKF"/>
<feature type="domain" description="Ribosome biogenesis protein BMS1/TSR1 C-terminal" evidence="4">
    <location>
        <begin position="557"/>
        <end position="898"/>
    </location>
</feature>
<feature type="region of interest" description="Disordered" evidence="2">
    <location>
        <begin position="1"/>
        <end position="79"/>
    </location>
</feature>
<reference evidence="5" key="1">
    <citation type="submission" date="2013-10" db="EMBL/GenBank/DDBJ databases">
        <title>Genomic analysis of the causative agents of coccidiosis in chickens.</title>
        <authorList>
            <person name="Reid A.J."/>
            <person name="Blake D."/>
            <person name="Billington K."/>
            <person name="Browne H."/>
            <person name="Dunn M."/>
            <person name="Hung S."/>
            <person name="Kawahara F."/>
            <person name="Miranda-Saavedra D."/>
            <person name="Mourier T."/>
            <person name="Nagra H."/>
            <person name="Otto T.D."/>
            <person name="Rawlings N."/>
            <person name="Sanchez A."/>
            <person name="Sanders M."/>
            <person name="Subramaniam C."/>
            <person name="Tay Y."/>
            <person name="Dear P."/>
            <person name="Doerig C."/>
            <person name="Gruber A."/>
            <person name="Parkinson J."/>
            <person name="Shirley M."/>
            <person name="Wan K.L."/>
            <person name="Berriman M."/>
            <person name="Tomley F."/>
            <person name="Pain A."/>
        </authorList>
    </citation>
    <scope>NUCLEOTIDE SEQUENCE [LARGE SCALE GENOMIC DNA]</scope>
    <source>
        <strain evidence="5">Houghton</strain>
    </source>
</reference>
<dbReference type="InterPro" id="IPR012948">
    <property type="entry name" value="AARP2CN"/>
</dbReference>
<dbReference type="EMBL" id="HG677946">
    <property type="protein sequence ID" value="CDJ45026.1"/>
    <property type="molecule type" value="Genomic_DNA"/>
</dbReference>
<dbReference type="GO" id="GO:0005525">
    <property type="term" value="F:GTP binding"/>
    <property type="evidence" value="ECO:0007669"/>
    <property type="project" value="TreeGrafter"/>
</dbReference>
<dbReference type="OrthoDB" id="119302at2759"/>
<dbReference type="RefSeq" id="XP_013235773.1">
    <property type="nucleotide sequence ID" value="XM_013380319.1"/>
</dbReference>
<dbReference type="SMART" id="SM01362">
    <property type="entry name" value="DUF663"/>
    <property type="match status" value="1"/>
</dbReference>
<dbReference type="Pfam" id="PF08142">
    <property type="entry name" value="AARP2CN"/>
    <property type="match status" value="1"/>
</dbReference>
<dbReference type="PANTHER" id="PTHR12858:SF1">
    <property type="entry name" value="PRE-RRNA-PROCESSING PROTEIN TSR1 HOMOLOG"/>
    <property type="match status" value="1"/>
</dbReference>
<feature type="domain" description="AARP2CN" evidence="3">
    <location>
        <begin position="294"/>
        <end position="394"/>
    </location>
</feature>
<dbReference type="InterPro" id="IPR007034">
    <property type="entry name" value="BMS1_TSR1_C"/>
</dbReference>
<dbReference type="InterPro" id="IPR039761">
    <property type="entry name" value="Bms1/Tsr1"/>
</dbReference>
<dbReference type="AlphaFoldDB" id="U6L4F3"/>
<dbReference type="Pfam" id="PF04950">
    <property type="entry name" value="RIBIOP_C"/>
    <property type="match status" value="2"/>
</dbReference>
<dbReference type="GO" id="GO:0034511">
    <property type="term" value="F:U3 snoRNA binding"/>
    <property type="evidence" value="ECO:0007669"/>
    <property type="project" value="TreeGrafter"/>
</dbReference>
<evidence type="ECO:0000259" key="3">
    <source>
        <dbReference type="SMART" id="SM00785"/>
    </source>
</evidence>
<gene>
    <name evidence="5" type="ORF">ETH_00028225</name>
</gene>
<organism evidence="5 6">
    <name type="scientific">Eimeria tenella</name>
    <name type="common">Coccidian parasite</name>
    <dbReference type="NCBI Taxonomy" id="5802"/>
    <lineage>
        <taxon>Eukaryota</taxon>
        <taxon>Sar</taxon>
        <taxon>Alveolata</taxon>
        <taxon>Apicomplexa</taxon>
        <taxon>Conoidasida</taxon>
        <taxon>Coccidia</taxon>
        <taxon>Eucoccidiorida</taxon>
        <taxon>Eimeriorina</taxon>
        <taxon>Eimeriidae</taxon>
        <taxon>Eimeria</taxon>
    </lineage>
</organism>
<accession>U6L4F3</accession>
<evidence type="ECO:0000313" key="5">
    <source>
        <dbReference type="EMBL" id="CDJ45026.1"/>
    </source>
</evidence>
<dbReference type="PANTHER" id="PTHR12858">
    <property type="entry name" value="RIBOSOME BIOGENESIS PROTEIN"/>
    <property type="match status" value="1"/>
</dbReference>
<proteinExistence type="inferred from homology"/>
<dbReference type="GO" id="GO:0005634">
    <property type="term" value="C:nucleus"/>
    <property type="evidence" value="ECO:0007669"/>
    <property type="project" value="InterPro"/>
</dbReference>
<evidence type="ECO:0000259" key="4">
    <source>
        <dbReference type="SMART" id="SM01362"/>
    </source>
</evidence>
<comment type="similarity">
    <text evidence="1">Belongs to the TRAFAC class translation factor GTPase superfamily. Bms1-like GTPase family. TSR1 subfamily.</text>
</comment>
<name>U6L4F3_EIMTE</name>
<dbReference type="GeneID" id="25254738"/>
<keyword evidence="6" id="KW-1185">Reference proteome</keyword>